<dbReference type="RefSeq" id="WP_117476921.1">
    <property type="nucleotide sequence ID" value="NZ_CABVEO010000001.1"/>
</dbReference>
<keyword evidence="1" id="KW-0378">Hydrolase</keyword>
<dbReference type="SUPFAM" id="SSF56784">
    <property type="entry name" value="HAD-like"/>
    <property type="match status" value="1"/>
</dbReference>
<dbReference type="SFLD" id="SFLDS00003">
    <property type="entry name" value="Haloacid_Dehalogenase"/>
    <property type="match status" value="1"/>
</dbReference>
<reference evidence="1 2" key="1">
    <citation type="submission" date="2018-08" db="EMBL/GenBank/DDBJ databases">
        <title>A genome reference for cultivated species of the human gut microbiota.</title>
        <authorList>
            <person name="Zou Y."/>
            <person name="Xue W."/>
            <person name="Luo G."/>
        </authorList>
    </citation>
    <scope>NUCLEOTIDE SEQUENCE [LARGE SCALE GENOMIC DNA]</scope>
    <source>
        <strain evidence="1 2">AM42-11AC</strain>
    </source>
</reference>
<dbReference type="InterPro" id="IPR023214">
    <property type="entry name" value="HAD_sf"/>
</dbReference>
<dbReference type="Pfam" id="PF08282">
    <property type="entry name" value="Hydrolase_3"/>
    <property type="match status" value="1"/>
</dbReference>
<dbReference type="PROSITE" id="PS01229">
    <property type="entry name" value="COF_2"/>
    <property type="match status" value="1"/>
</dbReference>
<gene>
    <name evidence="1" type="ORF">DW905_09790</name>
</gene>
<dbReference type="PANTHER" id="PTHR10000">
    <property type="entry name" value="PHOSPHOSERINE PHOSPHATASE"/>
    <property type="match status" value="1"/>
</dbReference>
<dbReference type="InterPro" id="IPR000150">
    <property type="entry name" value="Cof"/>
</dbReference>
<dbReference type="GO" id="GO:0000287">
    <property type="term" value="F:magnesium ion binding"/>
    <property type="evidence" value="ECO:0007669"/>
    <property type="project" value="TreeGrafter"/>
</dbReference>
<proteinExistence type="predicted"/>
<comment type="caution">
    <text evidence="1">The sequence shown here is derived from an EMBL/GenBank/DDBJ whole genome shotgun (WGS) entry which is preliminary data.</text>
</comment>
<dbReference type="SFLD" id="SFLDG01140">
    <property type="entry name" value="C2.B:_Phosphomannomutase_and_P"/>
    <property type="match status" value="1"/>
</dbReference>
<dbReference type="Gene3D" id="3.40.50.1000">
    <property type="entry name" value="HAD superfamily/HAD-like"/>
    <property type="match status" value="1"/>
</dbReference>
<dbReference type="GO" id="GO:0016791">
    <property type="term" value="F:phosphatase activity"/>
    <property type="evidence" value="ECO:0007669"/>
    <property type="project" value="UniProtKB-ARBA"/>
</dbReference>
<evidence type="ECO:0000313" key="1">
    <source>
        <dbReference type="EMBL" id="RGC05004.1"/>
    </source>
</evidence>
<dbReference type="EMBL" id="QVEZ01000006">
    <property type="protein sequence ID" value="RGC05004.1"/>
    <property type="molecule type" value="Genomic_DNA"/>
</dbReference>
<dbReference type="NCBIfam" id="TIGR00099">
    <property type="entry name" value="Cof-subfamily"/>
    <property type="match status" value="1"/>
</dbReference>
<dbReference type="AlphaFoldDB" id="A0A3E2XD38"/>
<protein>
    <submittedName>
        <fullName evidence="1">Cof-type HAD-IIB family hydrolase</fullName>
    </submittedName>
</protein>
<organism evidence="1 2">
    <name type="scientific">Faecalibacterium prausnitzii</name>
    <dbReference type="NCBI Taxonomy" id="853"/>
    <lineage>
        <taxon>Bacteria</taxon>
        <taxon>Bacillati</taxon>
        <taxon>Bacillota</taxon>
        <taxon>Clostridia</taxon>
        <taxon>Eubacteriales</taxon>
        <taxon>Oscillospiraceae</taxon>
        <taxon>Faecalibacterium</taxon>
    </lineage>
</organism>
<evidence type="ECO:0000313" key="2">
    <source>
        <dbReference type="Proteomes" id="UP000261079"/>
    </source>
</evidence>
<name>A0A3E2XD38_9FIRM</name>
<dbReference type="InterPro" id="IPR036412">
    <property type="entry name" value="HAD-like_sf"/>
</dbReference>
<dbReference type="Gene3D" id="3.30.1240.10">
    <property type="match status" value="1"/>
</dbReference>
<dbReference type="InterPro" id="IPR006379">
    <property type="entry name" value="HAD-SF_hydro_IIB"/>
</dbReference>
<dbReference type="NCBIfam" id="TIGR01484">
    <property type="entry name" value="HAD-SF-IIB"/>
    <property type="match status" value="1"/>
</dbReference>
<dbReference type="GO" id="GO:0005829">
    <property type="term" value="C:cytosol"/>
    <property type="evidence" value="ECO:0007669"/>
    <property type="project" value="TreeGrafter"/>
</dbReference>
<dbReference type="Proteomes" id="UP000261079">
    <property type="component" value="Unassembled WGS sequence"/>
</dbReference>
<accession>A0A3E2XD38</accession>
<dbReference type="PANTHER" id="PTHR10000:SF25">
    <property type="entry name" value="PHOSPHATASE YKRA-RELATED"/>
    <property type="match status" value="1"/>
</dbReference>
<sequence>MNKPKIIFFDVDGTLVPLKGAARPRTLEALRRLHQNGIRLCIATGRAPMEVPKFEGVSFDAFLTYNGSYCFTPEQDIFKNTIPTEEVATLIRNAAALGRPVALANTTRLAANGSEPDLEEYFAIGGVELKIAEDFEEMAKGEIFQVLMGGREEEYPAILKDVPHAKIAAWWNRAVDIIPASGGKGIAVEKVLEFYGISKADSMAFGDGNNDLEMFGAVGTGVAMGNASEKLKAAAAAHCRTVMEDGIYWYCLEQGLITT</sequence>